<protein>
    <submittedName>
        <fullName evidence="3">Putative INTEGRAL MEMBRANE PROTEIN</fullName>
    </submittedName>
</protein>
<gene>
    <name evidence="3" type="ORF">SGUI_1737</name>
</gene>
<keyword evidence="1" id="KW-1133">Transmembrane helix</keyword>
<dbReference type="EMBL" id="CP014989">
    <property type="protein sequence ID" value="ANS79133.1"/>
    <property type="molecule type" value="Genomic_DNA"/>
</dbReference>
<dbReference type="KEGG" id="serj:SGUI_1737"/>
<proteinExistence type="predicted"/>
<dbReference type="AlphaFoldDB" id="A0A1B1NCH3"/>
<dbReference type="STRING" id="1758689.SGUI_1737"/>
<sequence>MAGMNPLSELRAFLRAALVTPVPRDHRDAAAVLRRRRLASAATLVVGGVVLWWSLRLPPGDPRFYAWTTALAAIWVGGAFLSGRLYLGRGHTRAGAYARPVVQSLALGVLLLVVFLAGGLLVGQIPWLAGPVNELLDHVRFSSVPIVLVITVMNGIAEEIFFRGALYAAIPQRWTVLATTALYAVVTVGSGVPLLVLAAVLLGLVCGLQRRVTGGILGPAITHITWSAGMLLLLPPLLQIVS</sequence>
<dbReference type="Proteomes" id="UP000092482">
    <property type="component" value="Chromosome"/>
</dbReference>
<dbReference type="GO" id="GO:0004175">
    <property type="term" value="F:endopeptidase activity"/>
    <property type="evidence" value="ECO:0007669"/>
    <property type="project" value="UniProtKB-ARBA"/>
</dbReference>
<keyword evidence="1" id="KW-0472">Membrane</keyword>
<dbReference type="PATRIC" id="fig|1758689.4.peg.1801"/>
<evidence type="ECO:0000313" key="4">
    <source>
        <dbReference type="Proteomes" id="UP000092482"/>
    </source>
</evidence>
<feature type="transmembrane region" description="Helical" evidence="1">
    <location>
        <begin position="174"/>
        <end position="204"/>
    </location>
</feature>
<keyword evidence="1" id="KW-0812">Transmembrane</keyword>
<reference evidence="3 4" key="1">
    <citation type="submission" date="2016-03" db="EMBL/GenBank/DDBJ databases">
        <title>Shallow-sea hydrothermal system.</title>
        <authorList>
            <person name="Tang K."/>
        </authorList>
    </citation>
    <scope>NUCLEOTIDE SEQUENCE [LARGE SCALE GENOMIC DNA]</scope>
    <source>
        <strain evidence="3 4">JLT9</strain>
    </source>
</reference>
<feature type="transmembrane region" description="Helical" evidence="1">
    <location>
        <begin position="107"/>
        <end position="129"/>
    </location>
</feature>
<evidence type="ECO:0000259" key="2">
    <source>
        <dbReference type="Pfam" id="PF02517"/>
    </source>
</evidence>
<keyword evidence="4" id="KW-1185">Reference proteome</keyword>
<feature type="transmembrane region" description="Helical" evidence="1">
    <location>
        <begin position="38"/>
        <end position="55"/>
    </location>
</feature>
<feature type="transmembrane region" description="Helical" evidence="1">
    <location>
        <begin position="67"/>
        <end position="87"/>
    </location>
</feature>
<dbReference type="InterPro" id="IPR003675">
    <property type="entry name" value="Rce1/LyrA-like_dom"/>
</dbReference>
<evidence type="ECO:0000256" key="1">
    <source>
        <dbReference type="SAM" id="Phobius"/>
    </source>
</evidence>
<feature type="domain" description="CAAX prenyl protease 2/Lysostaphin resistance protein A-like" evidence="2">
    <location>
        <begin position="142"/>
        <end position="227"/>
    </location>
</feature>
<evidence type="ECO:0000313" key="3">
    <source>
        <dbReference type="EMBL" id="ANS79133.1"/>
    </source>
</evidence>
<feature type="transmembrane region" description="Helical" evidence="1">
    <location>
        <begin position="141"/>
        <end position="162"/>
    </location>
</feature>
<name>A0A1B1NCH3_9MICO</name>
<accession>A0A1B1NCH3</accession>
<organism evidence="3 4">
    <name type="scientific">Serinicoccus hydrothermalis</name>
    <dbReference type="NCBI Taxonomy" id="1758689"/>
    <lineage>
        <taxon>Bacteria</taxon>
        <taxon>Bacillati</taxon>
        <taxon>Actinomycetota</taxon>
        <taxon>Actinomycetes</taxon>
        <taxon>Micrococcales</taxon>
        <taxon>Ornithinimicrobiaceae</taxon>
        <taxon>Serinicoccus</taxon>
    </lineage>
</organism>
<dbReference type="Pfam" id="PF02517">
    <property type="entry name" value="Rce1-like"/>
    <property type="match status" value="1"/>
</dbReference>
<feature type="transmembrane region" description="Helical" evidence="1">
    <location>
        <begin position="216"/>
        <end position="238"/>
    </location>
</feature>
<dbReference type="GO" id="GO:0080120">
    <property type="term" value="P:CAAX-box protein maturation"/>
    <property type="evidence" value="ECO:0007669"/>
    <property type="project" value="UniProtKB-ARBA"/>
</dbReference>